<protein>
    <submittedName>
        <fullName evidence="1">Uncharacterized protein</fullName>
    </submittedName>
</protein>
<evidence type="ECO:0000313" key="1">
    <source>
        <dbReference type="EMBL" id="GAH33168.1"/>
    </source>
</evidence>
<sequence>VTSAASGNSATVGCFCSIVEDKTQSIKANSKGKGE</sequence>
<reference evidence="1" key="1">
    <citation type="journal article" date="2014" name="Front. Microbiol.">
        <title>High frequency of phylogenetically diverse reductive dehalogenase-homologous genes in deep subseafloor sedimentary metagenomes.</title>
        <authorList>
            <person name="Kawai M."/>
            <person name="Futagami T."/>
            <person name="Toyoda A."/>
            <person name="Takaki Y."/>
            <person name="Nishi S."/>
            <person name="Hori S."/>
            <person name="Arai W."/>
            <person name="Tsubouchi T."/>
            <person name="Morono Y."/>
            <person name="Uchiyama I."/>
            <person name="Ito T."/>
            <person name="Fujiyama A."/>
            <person name="Inagaki F."/>
            <person name="Takami H."/>
        </authorList>
    </citation>
    <scope>NUCLEOTIDE SEQUENCE</scope>
    <source>
        <strain evidence="1">Expedition CK06-06</strain>
    </source>
</reference>
<dbReference type="AlphaFoldDB" id="X1GJI5"/>
<feature type="non-terminal residue" evidence="1">
    <location>
        <position position="1"/>
    </location>
</feature>
<proteinExistence type="predicted"/>
<gene>
    <name evidence="1" type="ORF">S03H2_23856</name>
</gene>
<accession>X1GJI5</accession>
<comment type="caution">
    <text evidence="1">The sequence shown here is derived from an EMBL/GenBank/DDBJ whole genome shotgun (WGS) entry which is preliminary data.</text>
</comment>
<name>X1GJI5_9ZZZZ</name>
<organism evidence="1">
    <name type="scientific">marine sediment metagenome</name>
    <dbReference type="NCBI Taxonomy" id="412755"/>
    <lineage>
        <taxon>unclassified sequences</taxon>
        <taxon>metagenomes</taxon>
        <taxon>ecological metagenomes</taxon>
    </lineage>
</organism>
<dbReference type="EMBL" id="BARU01013112">
    <property type="protein sequence ID" value="GAH33168.1"/>
    <property type="molecule type" value="Genomic_DNA"/>
</dbReference>